<evidence type="ECO:0000313" key="6">
    <source>
        <dbReference type="EMBL" id="EAU55939.1"/>
    </source>
</evidence>
<dbReference type="Gene3D" id="3.30.70.20">
    <property type="match status" value="2"/>
</dbReference>
<dbReference type="InterPro" id="IPR017896">
    <property type="entry name" value="4Fe4S_Fe-S-bd"/>
</dbReference>
<proteinExistence type="predicted"/>
<dbReference type="OrthoDB" id="9789936at2"/>
<gene>
    <name evidence="6" type="ORF">SPV1_03943</name>
</gene>
<feature type="domain" description="4Fe-4S ferredoxin-type" evidence="5">
    <location>
        <begin position="26"/>
        <end position="56"/>
    </location>
</feature>
<dbReference type="eggNOG" id="COG0437">
    <property type="taxonomic scope" value="Bacteria"/>
</dbReference>
<dbReference type="RefSeq" id="WP_009851085.1">
    <property type="nucleotide sequence ID" value="NZ_DS022295.1"/>
</dbReference>
<evidence type="ECO:0000313" key="7">
    <source>
        <dbReference type="Proteomes" id="UP000005297"/>
    </source>
</evidence>
<reference evidence="6 7" key="1">
    <citation type="submission" date="2006-09" db="EMBL/GenBank/DDBJ databases">
        <authorList>
            <person name="Emerson D."/>
            <person name="Ferriera S."/>
            <person name="Johnson J."/>
            <person name="Kravitz S."/>
            <person name="Halpern A."/>
            <person name="Remington K."/>
            <person name="Beeson K."/>
            <person name="Tran B."/>
            <person name="Rogers Y.-H."/>
            <person name="Friedman R."/>
            <person name="Venter J.C."/>
        </authorList>
    </citation>
    <scope>NUCLEOTIDE SEQUENCE [LARGE SCALE GENOMIC DNA]</scope>
    <source>
        <strain evidence="6 7">PV-1</strain>
    </source>
</reference>
<dbReference type="PROSITE" id="PS51379">
    <property type="entry name" value="4FE4S_FER_2"/>
    <property type="match status" value="1"/>
</dbReference>
<organism evidence="6 7">
    <name type="scientific">Mariprofundus ferrooxydans PV-1</name>
    <dbReference type="NCBI Taxonomy" id="314345"/>
    <lineage>
        <taxon>Bacteria</taxon>
        <taxon>Pseudomonadati</taxon>
        <taxon>Pseudomonadota</taxon>
        <taxon>Candidatius Mariprofundia</taxon>
        <taxon>Mariprofundales</taxon>
        <taxon>Mariprofundaceae</taxon>
        <taxon>Mariprofundus</taxon>
    </lineage>
</organism>
<dbReference type="FunCoup" id="Q0F3K2">
    <property type="interactions" value="62"/>
</dbReference>
<protein>
    <submittedName>
        <fullName evidence="6">4Fe-4S ferredoxin, iron-sulfur binding protein</fullName>
    </submittedName>
</protein>
<keyword evidence="4" id="KW-0411">Iron-sulfur</keyword>
<dbReference type="InterPro" id="IPR050954">
    <property type="entry name" value="ET_IronSulfur_Cluster-Binding"/>
</dbReference>
<accession>Q0F3K2</accession>
<dbReference type="PANTHER" id="PTHR43177">
    <property type="entry name" value="PROTEIN NRFC"/>
    <property type="match status" value="1"/>
</dbReference>
<sequence length="285" mass="32795">MALKRMLENWSRLRQQDYYAEEPYMWGMAIDLNKCIGCGACVTACYAENNLPVVGKERCGSGHSMHWMRIERYWTEPEGTPEIEQEEASDFPERGAHYLPMMCQQCNHAPCEPVCPVAATYHSPDGLNTQVYNRCVGSRYCANNCPYKVRYFNFFEFWKDLPHPLEMQLNPDLSVRDKGVMEKCTFCVQRIRAAKDAAEDAGHPEHVEDGTLMTACQQGCPTQAIVFGNLKDPESKVKKSWASHQVELDRYEQDKSEDVRGYRVLEELNTESCVMYLDRVRDTEA</sequence>
<dbReference type="EMBL" id="AATS01000001">
    <property type="protein sequence ID" value="EAU55939.1"/>
    <property type="molecule type" value="Genomic_DNA"/>
</dbReference>
<evidence type="ECO:0000256" key="3">
    <source>
        <dbReference type="ARBA" id="ARBA00023004"/>
    </source>
</evidence>
<keyword evidence="1" id="KW-0004">4Fe-4S</keyword>
<dbReference type="STRING" id="314344.AL013_04045"/>
<keyword evidence="7" id="KW-1185">Reference proteome</keyword>
<dbReference type="GO" id="GO:0051539">
    <property type="term" value="F:4 iron, 4 sulfur cluster binding"/>
    <property type="evidence" value="ECO:0007669"/>
    <property type="project" value="UniProtKB-KW"/>
</dbReference>
<evidence type="ECO:0000259" key="5">
    <source>
        <dbReference type="PROSITE" id="PS51379"/>
    </source>
</evidence>
<dbReference type="HOGENOM" id="CLU_043374_1_0_0"/>
<dbReference type="PANTHER" id="PTHR43177:SF3">
    <property type="entry name" value="PROTEIN NRFC HOMOLOG"/>
    <property type="match status" value="1"/>
</dbReference>
<keyword evidence="3" id="KW-0408">Iron</keyword>
<dbReference type="GO" id="GO:0046872">
    <property type="term" value="F:metal ion binding"/>
    <property type="evidence" value="ECO:0007669"/>
    <property type="project" value="UniProtKB-KW"/>
</dbReference>
<dbReference type="AlphaFoldDB" id="Q0F3K2"/>
<comment type="caution">
    <text evidence="6">The sequence shown here is derived from an EMBL/GenBank/DDBJ whole genome shotgun (WGS) entry which is preliminary data.</text>
</comment>
<evidence type="ECO:0000256" key="4">
    <source>
        <dbReference type="ARBA" id="ARBA00023014"/>
    </source>
</evidence>
<dbReference type="InParanoid" id="Q0F3K2"/>
<evidence type="ECO:0000256" key="2">
    <source>
        <dbReference type="ARBA" id="ARBA00022723"/>
    </source>
</evidence>
<dbReference type="SUPFAM" id="SSF54862">
    <property type="entry name" value="4Fe-4S ferredoxins"/>
    <property type="match status" value="1"/>
</dbReference>
<dbReference type="Pfam" id="PF12838">
    <property type="entry name" value="Fer4_7"/>
    <property type="match status" value="1"/>
</dbReference>
<dbReference type="CDD" id="cd10551">
    <property type="entry name" value="PsrB"/>
    <property type="match status" value="1"/>
</dbReference>
<dbReference type="Proteomes" id="UP000005297">
    <property type="component" value="Unassembled WGS sequence"/>
</dbReference>
<evidence type="ECO:0000256" key="1">
    <source>
        <dbReference type="ARBA" id="ARBA00022485"/>
    </source>
</evidence>
<keyword evidence="2" id="KW-0479">Metal-binding</keyword>
<name>Q0F3K2_9PROT</name>